<dbReference type="SUPFAM" id="SSF53474">
    <property type="entry name" value="alpha/beta-Hydrolases"/>
    <property type="match status" value="1"/>
</dbReference>
<accession>A0A9W8TL55</accession>
<dbReference type="AlphaFoldDB" id="A0A9W8TL55"/>
<dbReference type="Proteomes" id="UP001148614">
    <property type="component" value="Unassembled WGS sequence"/>
</dbReference>
<dbReference type="VEuPathDB" id="FungiDB:F4678DRAFT_459546"/>
<dbReference type="InterPro" id="IPR052897">
    <property type="entry name" value="Sec-Metab_Biosynth_Hydrolase"/>
</dbReference>
<dbReference type="InterPro" id="IPR000073">
    <property type="entry name" value="AB_hydrolase_1"/>
</dbReference>
<dbReference type="PANTHER" id="PTHR37017:SF11">
    <property type="entry name" value="ESTERASE_LIPASE_THIOESTERASE DOMAIN-CONTAINING PROTEIN"/>
    <property type="match status" value="1"/>
</dbReference>
<dbReference type="PANTHER" id="PTHR37017">
    <property type="entry name" value="AB HYDROLASE-1 DOMAIN-CONTAINING PROTEIN-RELATED"/>
    <property type="match status" value="1"/>
</dbReference>
<gene>
    <name evidence="2" type="ORF">NPX13_g5283</name>
</gene>
<sequence>MSSGPIDNTKPGVVLVPGAFHTPAHFEVFRAALEEQGYEAYAPRLPTLGQTGVTCIDDAKAVQNAVEKRMDEGKQFIVVAHSYGGIPGCAAVKGFTVHERAAAGKRGGFRSILFIAAFALPEPNDLLAAFGGNKTGDPE</sequence>
<dbReference type="InterPro" id="IPR029058">
    <property type="entry name" value="AB_hydrolase_fold"/>
</dbReference>
<evidence type="ECO:0000259" key="1">
    <source>
        <dbReference type="Pfam" id="PF12697"/>
    </source>
</evidence>
<reference evidence="2" key="1">
    <citation type="submission" date="2022-07" db="EMBL/GenBank/DDBJ databases">
        <title>Genome Sequence of Xylaria arbuscula.</title>
        <authorList>
            <person name="Buettner E."/>
        </authorList>
    </citation>
    <scope>NUCLEOTIDE SEQUENCE</scope>
    <source>
        <strain evidence="2">VT107</strain>
    </source>
</reference>
<evidence type="ECO:0000313" key="3">
    <source>
        <dbReference type="Proteomes" id="UP001148614"/>
    </source>
</evidence>
<dbReference type="Pfam" id="PF12697">
    <property type="entry name" value="Abhydrolase_6"/>
    <property type="match status" value="1"/>
</dbReference>
<proteinExistence type="predicted"/>
<dbReference type="EMBL" id="JANPWZ010000821">
    <property type="protein sequence ID" value="KAJ3571711.1"/>
    <property type="molecule type" value="Genomic_DNA"/>
</dbReference>
<feature type="domain" description="AB hydrolase-1" evidence="1">
    <location>
        <begin position="13"/>
        <end position="123"/>
    </location>
</feature>
<name>A0A9W8TL55_9PEZI</name>
<comment type="caution">
    <text evidence="2">The sequence shown here is derived from an EMBL/GenBank/DDBJ whole genome shotgun (WGS) entry which is preliminary data.</text>
</comment>
<protein>
    <recommendedName>
        <fullName evidence="1">AB hydrolase-1 domain-containing protein</fullName>
    </recommendedName>
</protein>
<dbReference type="Gene3D" id="3.40.50.1820">
    <property type="entry name" value="alpha/beta hydrolase"/>
    <property type="match status" value="1"/>
</dbReference>
<organism evidence="2 3">
    <name type="scientific">Xylaria arbuscula</name>
    <dbReference type="NCBI Taxonomy" id="114810"/>
    <lineage>
        <taxon>Eukaryota</taxon>
        <taxon>Fungi</taxon>
        <taxon>Dikarya</taxon>
        <taxon>Ascomycota</taxon>
        <taxon>Pezizomycotina</taxon>
        <taxon>Sordariomycetes</taxon>
        <taxon>Xylariomycetidae</taxon>
        <taxon>Xylariales</taxon>
        <taxon>Xylariaceae</taxon>
        <taxon>Xylaria</taxon>
    </lineage>
</organism>
<evidence type="ECO:0000313" key="2">
    <source>
        <dbReference type="EMBL" id="KAJ3571711.1"/>
    </source>
</evidence>
<keyword evidence="3" id="KW-1185">Reference proteome</keyword>